<gene>
    <name evidence="5" type="ORF">R5R35_011645</name>
</gene>
<proteinExistence type="inferred from homology"/>
<dbReference type="GO" id="GO:0005737">
    <property type="term" value="C:cytoplasm"/>
    <property type="evidence" value="ECO:0007669"/>
    <property type="project" value="TreeGrafter"/>
</dbReference>
<dbReference type="Pfam" id="PF09282">
    <property type="entry name" value="Mago-bind"/>
    <property type="match status" value="1"/>
</dbReference>
<dbReference type="InterPro" id="IPR015362">
    <property type="entry name" value="WIBG_mago-bd"/>
</dbReference>
<name>A0AAN9YXR1_9ORTH</name>
<organism evidence="5 6">
    <name type="scientific">Gryllus longicercus</name>
    <dbReference type="NCBI Taxonomy" id="2509291"/>
    <lineage>
        <taxon>Eukaryota</taxon>
        <taxon>Metazoa</taxon>
        <taxon>Ecdysozoa</taxon>
        <taxon>Arthropoda</taxon>
        <taxon>Hexapoda</taxon>
        <taxon>Insecta</taxon>
        <taxon>Pterygota</taxon>
        <taxon>Neoptera</taxon>
        <taxon>Polyneoptera</taxon>
        <taxon>Orthoptera</taxon>
        <taxon>Ensifera</taxon>
        <taxon>Gryllidea</taxon>
        <taxon>Grylloidea</taxon>
        <taxon>Gryllidae</taxon>
        <taxon>Gryllinae</taxon>
        <taxon>Gryllus</taxon>
    </lineage>
</organism>
<dbReference type="PANTHER" id="PTHR22959">
    <property type="entry name" value="PYM PROTEIN"/>
    <property type="match status" value="1"/>
</dbReference>
<protein>
    <recommendedName>
        <fullName evidence="2">Partner of Y14 and mago</fullName>
    </recommendedName>
</protein>
<evidence type="ECO:0000259" key="4">
    <source>
        <dbReference type="SMART" id="SM01273"/>
    </source>
</evidence>
<evidence type="ECO:0000313" key="6">
    <source>
        <dbReference type="Proteomes" id="UP001378592"/>
    </source>
</evidence>
<evidence type="ECO:0000313" key="5">
    <source>
        <dbReference type="EMBL" id="KAK7793462.1"/>
    </source>
</evidence>
<evidence type="ECO:0000256" key="1">
    <source>
        <dbReference type="ARBA" id="ARBA00009394"/>
    </source>
</evidence>
<dbReference type="InterPro" id="IPR039333">
    <property type="entry name" value="PYM1"/>
</dbReference>
<accession>A0AAN9YXR1</accession>
<dbReference type="AlphaFoldDB" id="A0AAN9YXR1"/>
<feature type="region of interest" description="Disordered" evidence="3">
    <location>
        <begin position="73"/>
        <end position="173"/>
    </location>
</feature>
<dbReference type="GO" id="GO:1903259">
    <property type="term" value="P:exon-exon junction complex disassembly"/>
    <property type="evidence" value="ECO:0007669"/>
    <property type="project" value="InterPro"/>
</dbReference>
<evidence type="ECO:0000256" key="3">
    <source>
        <dbReference type="SAM" id="MobiDB-lite"/>
    </source>
</evidence>
<dbReference type="SUPFAM" id="SSF101931">
    <property type="entry name" value="Pym (Within the bgcn gene intron protein, WIBG), N-terminal domain"/>
    <property type="match status" value="1"/>
</dbReference>
<feature type="domain" description="WIBG Mago-binding" evidence="4">
    <location>
        <begin position="13"/>
        <end position="39"/>
    </location>
</feature>
<dbReference type="EMBL" id="JAZDUA010000380">
    <property type="protein sequence ID" value="KAK7793462.1"/>
    <property type="molecule type" value="Genomic_DNA"/>
</dbReference>
<keyword evidence="6" id="KW-1185">Reference proteome</keyword>
<sequence>MALSTTYVKDEQGATFIAASQRPDGTWRKPRRVKDGYVPQEEVPLYESKGKQFAKNKPTYPVGLSPEIIAASKARREKEAKSKSPIPGLILNAATETKTSKKKKKKKGASNASVEAVTETLAKTQVSTEEIKPSSKAAKVTTPVNSGLETNKKTSGGNGQSSSSLSCSDPAKRVKNLRKKLREIEVIEQKIKTGELKNPDKDQLEKVARKADIQSEMDRLLPLLSNP</sequence>
<dbReference type="InterPro" id="IPR036348">
    <property type="entry name" value="WIBG_N_sf"/>
</dbReference>
<evidence type="ECO:0000256" key="2">
    <source>
        <dbReference type="ARBA" id="ARBA00018898"/>
    </source>
</evidence>
<comment type="caution">
    <text evidence="5">The sequence shown here is derived from an EMBL/GenBank/DDBJ whole genome shotgun (WGS) entry which is preliminary data.</text>
</comment>
<dbReference type="Proteomes" id="UP001378592">
    <property type="component" value="Unassembled WGS sequence"/>
</dbReference>
<dbReference type="GO" id="GO:0035145">
    <property type="term" value="C:exon-exon junction complex"/>
    <property type="evidence" value="ECO:0007669"/>
    <property type="project" value="TreeGrafter"/>
</dbReference>
<dbReference type="PANTHER" id="PTHR22959:SF0">
    <property type="entry name" value="PARTNER OF Y14 AND MAGO"/>
    <property type="match status" value="1"/>
</dbReference>
<dbReference type="GO" id="GO:0003723">
    <property type="term" value="F:RNA binding"/>
    <property type="evidence" value="ECO:0007669"/>
    <property type="project" value="TreeGrafter"/>
</dbReference>
<comment type="similarity">
    <text evidence="1">Belongs to the pym family.</text>
</comment>
<dbReference type="SMART" id="SM01273">
    <property type="entry name" value="Mago-bind"/>
    <property type="match status" value="1"/>
</dbReference>
<reference evidence="5 6" key="1">
    <citation type="submission" date="2024-03" db="EMBL/GenBank/DDBJ databases">
        <title>The genome assembly and annotation of the cricket Gryllus longicercus Weissman &amp; Gray.</title>
        <authorList>
            <person name="Szrajer S."/>
            <person name="Gray D."/>
            <person name="Ylla G."/>
        </authorList>
    </citation>
    <scope>NUCLEOTIDE SEQUENCE [LARGE SCALE GENOMIC DNA]</scope>
    <source>
        <strain evidence="5">DAG 2021-001</strain>
        <tissue evidence="5">Whole body minus gut</tissue>
    </source>
</reference>